<sequence length="71" mass="8403">MRRKAAVCSVLFCSITAGTFIMNKYEGRRSSASVDEWERFFLAEHLTDEIKETESQHIPFEPREYMRIVTR</sequence>
<organism evidence="1 2">
    <name type="scientific">Bacillus atrophaeus (strain 1942)</name>
    <dbReference type="NCBI Taxonomy" id="720555"/>
    <lineage>
        <taxon>Bacteria</taxon>
        <taxon>Bacillati</taxon>
        <taxon>Bacillota</taxon>
        <taxon>Bacilli</taxon>
        <taxon>Bacillales</taxon>
        <taxon>Bacillaceae</taxon>
        <taxon>Bacillus</taxon>
    </lineage>
</organism>
<evidence type="ECO:0000313" key="2">
    <source>
        <dbReference type="Proteomes" id="UP000006867"/>
    </source>
</evidence>
<reference evidence="1 2" key="1">
    <citation type="journal article" date="2011" name="Front. Microbiol.">
        <title>Genomic signatures of strain selection and enhancement in Bacillus atrophaeus var. globigii, a historical biowarfare simulant.</title>
        <authorList>
            <person name="Gibbons H.S."/>
            <person name="Broomall S.M."/>
            <person name="McNew L.A."/>
            <person name="Daligault H."/>
            <person name="Chapman C."/>
            <person name="Bruce D."/>
            <person name="Karavis M."/>
            <person name="Krepps M."/>
            <person name="McGregor P.A."/>
            <person name="Hong C."/>
            <person name="Park K.H."/>
            <person name="Akmal A."/>
            <person name="Feldman A."/>
            <person name="Lin J.S."/>
            <person name="Chang W.E."/>
            <person name="Higgs B.W."/>
            <person name="Demirev P."/>
            <person name="Lindquist J."/>
            <person name="Liem A."/>
            <person name="Fochler E."/>
            <person name="Read T.D."/>
            <person name="Tapia R."/>
            <person name="Johnson S."/>
            <person name="Bishop-Lilly K.A."/>
            <person name="Detter C."/>
            <person name="Han C."/>
            <person name="Sozhamannan S."/>
            <person name="Rosenzweig C.N."/>
            <person name="Skowronski E.W."/>
        </authorList>
    </citation>
    <scope>NUCLEOTIDE SEQUENCE [LARGE SCALE GENOMIC DNA]</scope>
    <source>
        <strain evidence="1 2">1942</strain>
    </source>
</reference>
<name>A0ABN3ZHI4_BACA1</name>
<protein>
    <submittedName>
        <fullName evidence="1">Bacteriocin</fullName>
    </submittedName>
</protein>
<dbReference type="Proteomes" id="UP000006867">
    <property type="component" value="Chromosome"/>
</dbReference>
<gene>
    <name evidence="1" type="ordered locus">BATR1942_13645</name>
</gene>
<keyword evidence="2" id="KW-1185">Reference proteome</keyword>
<dbReference type="RefSeq" id="WP_003327163.1">
    <property type="nucleotide sequence ID" value="NC_014639.1"/>
</dbReference>
<dbReference type="EMBL" id="CP002207">
    <property type="protein sequence ID" value="ADP33651.1"/>
    <property type="molecule type" value="Genomic_DNA"/>
</dbReference>
<evidence type="ECO:0000313" key="1">
    <source>
        <dbReference type="EMBL" id="ADP33651.1"/>
    </source>
</evidence>
<proteinExistence type="predicted"/>
<accession>A0ABN3ZHI4</accession>